<name>A0A561VCJ2_ACTTI</name>
<organism evidence="6 7">
    <name type="scientific">Actinoplanes teichomyceticus</name>
    <dbReference type="NCBI Taxonomy" id="1867"/>
    <lineage>
        <taxon>Bacteria</taxon>
        <taxon>Bacillati</taxon>
        <taxon>Actinomycetota</taxon>
        <taxon>Actinomycetes</taxon>
        <taxon>Micromonosporales</taxon>
        <taxon>Micromonosporaceae</taxon>
        <taxon>Actinoplanes</taxon>
    </lineage>
</organism>
<gene>
    <name evidence="6" type="ORF">FHX34_10844</name>
</gene>
<keyword evidence="3" id="KW-0804">Transcription</keyword>
<sequence length="195" mass="20714">MTGAGSTRDHLIESTQELLWERGYAATSPRAILDRAGAGQGSMYHHFRGKEDLAAAAMAATAQQLLARAEAALTGEGSAFERLAGYLLRQREVLRGCPVGRMTGDADVLESAVLRRLVATTFDSLRAHVDAVVRAGVRDGEFDSAVDPAELADTVLAVVQGGYVLARAAGDPAPFDRAVRGAVAMLDHLRRKDTV</sequence>
<dbReference type="PANTHER" id="PTHR47506">
    <property type="entry name" value="TRANSCRIPTIONAL REGULATORY PROTEIN"/>
    <property type="match status" value="1"/>
</dbReference>
<proteinExistence type="predicted"/>
<dbReference type="Pfam" id="PF16925">
    <property type="entry name" value="TetR_C_13"/>
    <property type="match status" value="1"/>
</dbReference>
<evidence type="ECO:0000256" key="4">
    <source>
        <dbReference type="PROSITE-ProRule" id="PRU00335"/>
    </source>
</evidence>
<evidence type="ECO:0000313" key="7">
    <source>
        <dbReference type="Proteomes" id="UP000320239"/>
    </source>
</evidence>
<dbReference type="SUPFAM" id="SSF46689">
    <property type="entry name" value="Homeodomain-like"/>
    <property type="match status" value="1"/>
</dbReference>
<keyword evidence="7" id="KW-1185">Reference proteome</keyword>
<dbReference type="InterPro" id="IPR011075">
    <property type="entry name" value="TetR_C"/>
</dbReference>
<evidence type="ECO:0000256" key="1">
    <source>
        <dbReference type="ARBA" id="ARBA00023015"/>
    </source>
</evidence>
<accession>A0A561VCJ2</accession>
<dbReference type="AlphaFoldDB" id="A0A561VCJ2"/>
<dbReference type="OrthoDB" id="4541465at2"/>
<dbReference type="SUPFAM" id="SSF48498">
    <property type="entry name" value="Tetracyclin repressor-like, C-terminal domain"/>
    <property type="match status" value="1"/>
</dbReference>
<dbReference type="PANTHER" id="PTHR47506:SF3">
    <property type="entry name" value="HTH-TYPE TRANSCRIPTIONAL REGULATOR LMRA"/>
    <property type="match status" value="1"/>
</dbReference>
<dbReference type="PROSITE" id="PS50977">
    <property type="entry name" value="HTH_TETR_2"/>
    <property type="match status" value="1"/>
</dbReference>
<dbReference type="Gene3D" id="1.10.357.10">
    <property type="entry name" value="Tetracycline Repressor, domain 2"/>
    <property type="match status" value="1"/>
</dbReference>
<dbReference type="InterPro" id="IPR001647">
    <property type="entry name" value="HTH_TetR"/>
</dbReference>
<protein>
    <submittedName>
        <fullName evidence="6">TetR family transcriptional regulator</fullName>
    </submittedName>
</protein>
<evidence type="ECO:0000256" key="3">
    <source>
        <dbReference type="ARBA" id="ARBA00023163"/>
    </source>
</evidence>
<keyword evidence="2 4" id="KW-0238">DNA-binding</keyword>
<feature type="DNA-binding region" description="H-T-H motif" evidence="4">
    <location>
        <begin position="28"/>
        <end position="47"/>
    </location>
</feature>
<dbReference type="Pfam" id="PF00440">
    <property type="entry name" value="TetR_N"/>
    <property type="match status" value="1"/>
</dbReference>
<dbReference type="GO" id="GO:0003677">
    <property type="term" value="F:DNA binding"/>
    <property type="evidence" value="ECO:0007669"/>
    <property type="project" value="UniProtKB-UniRule"/>
</dbReference>
<dbReference type="PRINTS" id="PR00455">
    <property type="entry name" value="HTHTETR"/>
</dbReference>
<comment type="caution">
    <text evidence="6">The sequence shown here is derived from an EMBL/GenBank/DDBJ whole genome shotgun (WGS) entry which is preliminary data.</text>
</comment>
<dbReference type="InterPro" id="IPR009057">
    <property type="entry name" value="Homeodomain-like_sf"/>
</dbReference>
<feature type="domain" description="HTH tetR-type" evidence="5">
    <location>
        <begin position="5"/>
        <end position="65"/>
    </location>
</feature>
<reference evidence="6 7" key="1">
    <citation type="submission" date="2019-06" db="EMBL/GenBank/DDBJ databases">
        <title>Sequencing the genomes of 1000 actinobacteria strains.</title>
        <authorList>
            <person name="Klenk H.-P."/>
        </authorList>
    </citation>
    <scope>NUCLEOTIDE SEQUENCE [LARGE SCALE GENOMIC DNA]</scope>
    <source>
        <strain evidence="6 7">DSM 43866</strain>
    </source>
</reference>
<keyword evidence="1" id="KW-0805">Transcription regulation</keyword>
<dbReference type="InterPro" id="IPR036271">
    <property type="entry name" value="Tet_transcr_reg_TetR-rel_C_sf"/>
</dbReference>
<evidence type="ECO:0000313" key="6">
    <source>
        <dbReference type="EMBL" id="TWG09329.1"/>
    </source>
</evidence>
<dbReference type="EMBL" id="VIWY01000008">
    <property type="protein sequence ID" value="TWG09329.1"/>
    <property type="molecule type" value="Genomic_DNA"/>
</dbReference>
<evidence type="ECO:0000259" key="5">
    <source>
        <dbReference type="PROSITE" id="PS50977"/>
    </source>
</evidence>
<dbReference type="Proteomes" id="UP000320239">
    <property type="component" value="Unassembled WGS sequence"/>
</dbReference>
<evidence type="ECO:0000256" key="2">
    <source>
        <dbReference type="ARBA" id="ARBA00023125"/>
    </source>
</evidence>
<dbReference type="RefSeq" id="WP_122978448.1">
    <property type="nucleotide sequence ID" value="NZ_BOMX01000157.1"/>
</dbReference>